<proteinExistence type="predicted"/>
<evidence type="ECO:0000313" key="1">
    <source>
        <dbReference type="EMBL" id="AIY85329.1"/>
    </source>
</evidence>
<organism evidence="1 2">
    <name type="scientific">Clostridium baratii str. Sullivan</name>
    <dbReference type="NCBI Taxonomy" id="1415775"/>
    <lineage>
        <taxon>Bacteria</taxon>
        <taxon>Bacillati</taxon>
        <taxon>Bacillota</taxon>
        <taxon>Clostridia</taxon>
        <taxon>Eubacteriales</taxon>
        <taxon>Clostridiaceae</taxon>
        <taxon>Clostridium</taxon>
    </lineage>
</organism>
<name>A0A0A7G0D9_9CLOT</name>
<dbReference type="HOGENOM" id="CLU_2192379_0_0_9"/>
<accession>A0A0A7G0D9</accession>
<dbReference type="KEGG" id="cbv:U729_3225"/>
<dbReference type="AlphaFoldDB" id="A0A0A7G0D9"/>
<keyword evidence="1" id="KW-0614">Plasmid</keyword>
<gene>
    <name evidence="1" type="ORF">U729_3225</name>
</gene>
<reference evidence="1 2" key="1">
    <citation type="journal article" date="2015" name="Infect. Genet. Evol.">
        <title>Genomic sequences of six botulinum neurotoxin-producing strains representing three clostridial species illustrate the mobility and diversity of botulinum neurotoxin genes.</title>
        <authorList>
            <person name="Smith T.J."/>
            <person name="Hill K.K."/>
            <person name="Xie G."/>
            <person name="Foley B.T."/>
            <person name="Williamson C.H."/>
            <person name="Foster J.T."/>
            <person name="Johnson S.L."/>
            <person name="Chertkov O."/>
            <person name="Teshima H."/>
            <person name="Gibbons H.S."/>
            <person name="Johnsky L.A."/>
            <person name="Karavis M.A."/>
            <person name="Smith L.A."/>
        </authorList>
    </citation>
    <scope>NUCLEOTIDE SEQUENCE [LARGE SCALE GENOMIC DNA]</scope>
    <source>
        <strain evidence="1">Sullivan</strain>
        <plasmid evidence="2">Plasmid pCBJ</plasmid>
    </source>
</reference>
<dbReference type="RefSeq" id="WP_040113771.1">
    <property type="nucleotide sequence ID" value="NZ_CP006906.1"/>
</dbReference>
<keyword evidence="2" id="KW-1185">Reference proteome</keyword>
<geneLocation type="plasmid" evidence="1 2">
    <name>pCBJ</name>
</geneLocation>
<evidence type="ECO:0000313" key="2">
    <source>
        <dbReference type="Proteomes" id="UP000030635"/>
    </source>
</evidence>
<protein>
    <submittedName>
        <fullName evidence="1">Uncharacterized protein</fullName>
    </submittedName>
</protein>
<dbReference type="Proteomes" id="UP000030635">
    <property type="component" value="Plasmid pCBJ"/>
</dbReference>
<sequence length="108" mass="12923">MCNKHKIDKIPIYNFINGLEDFFNDIDYDFNGLNGFEYMIEIEDGEYITQLENCYRNIEVKSFDDAILILDKIKSYFESDDFYKYVDLQHLIVDEHNIVISICLIEDK</sequence>
<dbReference type="EMBL" id="CP006906">
    <property type="protein sequence ID" value="AIY85329.1"/>
    <property type="molecule type" value="Genomic_DNA"/>
</dbReference>